<gene>
    <name evidence="2" type="ORF">KDL01_39390</name>
</gene>
<dbReference type="SUPFAM" id="SSF53098">
    <property type="entry name" value="Ribonuclease H-like"/>
    <property type="match status" value="1"/>
</dbReference>
<name>A0A941EYF1_9ACTN</name>
<proteinExistence type="predicted"/>
<comment type="caution">
    <text evidence="2">The sequence shown here is derived from an EMBL/GenBank/DDBJ whole genome shotgun (WGS) entry which is preliminary data.</text>
</comment>
<dbReference type="GO" id="GO:0003676">
    <property type="term" value="F:nucleic acid binding"/>
    <property type="evidence" value="ECO:0007669"/>
    <property type="project" value="InterPro"/>
</dbReference>
<dbReference type="InterPro" id="IPR001584">
    <property type="entry name" value="Integrase_cat-core"/>
</dbReference>
<keyword evidence="3" id="KW-1185">Reference proteome</keyword>
<evidence type="ECO:0000313" key="2">
    <source>
        <dbReference type="EMBL" id="MBR7839391.1"/>
    </source>
</evidence>
<dbReference type="Pfam" id="PF13683">
    <property type="entry name" value="rve_3"/>
    <property type="match status" value="1"/>
</dbReference>
<dbReference type="EMBL" id="JAGSOG010000438">
    <property type="protein sequence ID" value="MBR7839391.1"/>
    <property type="molecule type" value="Genomic_DNA"/>
</dbReference>
<sequence>MSGLALTQTAFRVTPGQRPESYFRVRQLDGTKAYALAAIEHANLRIRVLGATIHPGEDWIVQQTRNLLMDLEETGSRVKFVLHDRDRLFHEGFDAVFTAAGVQIVRSGIRVPRMNAVMERWIGTCRRELLDRTLIWNIPHLRRILAEYERYYNEHRPHRTLVSAAPLTPLPAPVNDLDDFRVRRHDRIGGIIHEYQEAA</sequence>
<dbReference type="Proteomes" id="UP000675781">
    <property type="component" value="Unassembled WGS sequence"/>
</dbReference>
<dbReference type="Gene3D" id="3.30.420.10">
    <property type="entry name" value="Ribonuclease H-like superfamily/Ribonuclease H"/>
    <property type="match status" value="1"/>
</dbReference>
<accession>A0A941EYF1</accession>
<dbReference type="InterPro" id="IPR012337">
    <property type="entry name" value="RNaseH-like_sf"/>
</dbReference>
<organism evidence="2 3">
    <name type="scientific">Actinospica durhamensis</name>
    <dbReference type="NCBI Taxonomy" id="1508375"/>
    <lineage>
        <taxon>Bacteria</taxon>
        <taxon>Bacillati</taxon>
        <taxon>Actinomycetota</taxon>
        <taxon>Actinomycetes</taxon>
        <taxon>Catenulisporales</taxon>
        <taxon>Actinospicaceae</taxon>
        <taxon>Actinospica</taxon>
    </lineage>
</organism>
<dbReference type="InterPro" id="IPR036397">
    <property type="entry name" value="RNaseH_sf"/>
</dbReference>
<dbReference type="RefSeq" id="WP_212533828.1">
    <property type="nucleotide sequence ID" value="NZ_JAGSOG010000438.1"/>
</dbReference>
<protein>
    <submittedName>
        <fullName evidence="2">Integrase core domain-containing protein</fullName>
    </submittedName>
</protein>
<reference evidence="2" key="1">
    <citation type="submission" date="2021-04" db="EMBL/GenBank/DDBJ databases">
        <title>Genome based classification of Actinospica acidithermotolerans sp. nov., an actinobacterium isolated from an Indonesian hot spring.</title>
        <authorList>
            <person name="Kusuma A.B."/>
            <person name="Putra K.E."/>
            <person name="Nafisah S."/>
            <person name="Loh J."/>
            <person name="Nouioui I."/>
            <person name="Goodfellow M."/>
        </authorList>
    </citation>
    <scope>NUCLEOTIDE SEQUENCE</scope>
    <source>
        <strain evidence="2">CSCA 57</strain>
    </source>
</reference>
<dbReference type="AlphaFoldDB" id="A0A941EYF1"/>
<evidence type="ECO:0000259" key="1">
    <source>
        <dbReference type="Pfam" id="PF13683"/>
    </source>
</evidence>
<evidence type="ECO:0000313" key="3">
    <source>
        <dbReference type="Proteomes" id="UP000675781"/>
    </source>
</evidence>
<dbReference type="GO" id="GO:0015074">
    <property type="term" value="P:DNA integration"/>
    <property type="evidence" value="ECO:0007669"/>
    <property type="project" value="InterPro"/>
</dbReference>
<feature type="domain" description="Integrase catalytic" evidence="1">
    <location>
        <begin position="101"/>
        <end position="166"/>
    </location>
</feature>